<gene>
    <name evidence="3" type="ORF">AVEN_108091_1</name>
</gene>
<dbReference type="Proteomes" id="UP000499080">
    <property type="component" value="Unassembled WGS sequence"/>
</dbReference>
<proteinExistence type="predicted"/>
<evidence type="ECO:0000256" key="1">
    <source>
        <dbReference type="SAM" id="MobiDB-lite"/>
    </source>
</evidence>
<dbReference type="EMBL" id="BGPR01012367">
    <property type="protein sequence ID" value="GBN55724.1"/>
    <property type="molecule type" value="Genomic_DNA"/>
</dbReference>
<accession>A0A4Y2PX05</accession>
<reference evidence="3 4" key="1">
    <citation type="journal article" date="2019" name="Sci. Rep.">
        <title>Orb-weaving spider Araneus ventricosus genome elucidates the spidroin gene catalogue.</title>
        <authorList>
            <person name="Kono N."/>
            <person name="Nakamura H."/>
            <person name="Ohtoshi R."/>
            <person name="Moran D.A.P."/>
            <person name="Shinohara A."/>
            <person name="Yoshida Y."/>
            <person name="Fujiwara M."/>
            <person name="Mori M."/>
            <person name="Tomita M."/>
            <person name="Arakawa K."/>
        </authorList>
    </citation>
    <scope>NUCLEOTIDE SEQUENCE [LARGE SCALE GENOMIC DNA]</scope>
</reference>
<sequence>MERVLTTLFTVALFSTWHSHRCCLVNSDRLSQLQPSSQQGKALGWRGRGSNIWTSRKRPHPRKQSGLQLNGDDEFTRRWLSNKHLNYKQLQKNTAHPSSLLLGTPSTTYNLER</sequence>
<feature type="chain" id="PRO_5021350928" description="Secreted protein" evidence="2">
    <location>
        <begin position="23"/>
        <end position="113"/>
    </location>
</feature>
<comment type="caution">
    <text evidence="3">The sequence shown here is derived from an EMBL/GenBank/DDBJ whole genome shotgun (WGS) entry which is preliminary data.</text>
</comment>
<evidence type="ECO:0008006" key="5">
    <source>
        <dbReference type="Google" id="ProtNLM"/>
    </source>
</evidence>
<organism evidence="3 4">
    <name type="scientific">Araneus ventricosus</name>
    <name type="common">Orbweaver spider</name>
    <name type="synonym">Epeira ventricosa</name>
    <dbReference type="NCBI Taxonomy" id="182803"/>
    <lineage>
        <taxon>Eukaryota</taxon>
        <taxon>Metazoa</taxon>
        <taxon>Ecdysozoa</taxon>
        <taxon>Arthropoda</taxon>
        <taxon>Chelicerata</taxon>
        <taxon>Arachnida</taxon>
        <taxon>Araneae</taxon>
        <taxon>Araneomorphae</taxon>
        <taxon>Entelegynae</taxon>
        <taxon>Araneoidea</taxon>
        <taxon>Araneidae</taxon>
        <taxon>Araneus</taxon>
    </lineage>
</organism>
<feature type="region of interest" description="Disordered" evidence="1">
    <location>
        <begin position="34"/>
        <end position="69"/>
    </location>
</feature>
<keyword evidence="2" id="KW-0732">Signal</keyword>
<evidence type="ECO:0000313" key="3">
    <source>
        <dbReference type="EMBL" id="GBN55724.1"/>
    </source>
</evidence>
<name>A0A4Y2PX05_ARAVE</name>
<dbReference type="AlphaFoldDB" id="A0A4Y2PX05"/>
<feature type="signal peptide" evidence="2">
    <location>
        <begin position="1"/>
        <end position="22"/>
    </location>
</feature>
<evidence type="ECO:0000313" key="4">
    <source>
        <dbReference type="Proteomes" id="UP000499080"/>
    </source>
</evidence>
<protein>
    <recommendedName>
        <fullName evidence="5">Secreted protein</fullName>
    </recommendedName>
</protein>
<evidence type="ECO:0000256" key="2">
    <source>
        <dbReference type="SAM" id="SignalP"/>
    </source>
</evidence>
<keyword evidence="4" id="KW-1185">Reference proteome</keyword>